<dbReference type="EMBL" id="SNRY01001223">
    <property type="protein sequence ID" value="KAA6332580.1"/>
    <property type="molecule type" value="Genomic_DNA"/>
</dbReference>
<dbReference type="InterPro" id="IPR023996">
    <property type="entry name" value="TonB-dep_OMP_SusC/RagA"/>
</dbReference>
<sequence length="655" mass="74392">MSGSFDDYTGPLDGGDGMYRKIMQSNPVMFPAYYPSSQQPLTNHILFGNAKKAGANAGYVNPYADMVKGYKDSSKSLIDAQFELKQDFSFITKGLNARALFNTSRYSYFDVNRFYNPYFYNVDQYEKRTGEYTLLLLNESDGPTEYLNYNEGEKDINSTVYVEAALSYNRVFDNVHDLNGLLVYQNREQLYANKGSLQQSLPYRNQGLSGRFTYAYDSRYMAEINFGYNGSGRFHKSERFGFFPAVGAGWIVSNEGFWKSISPVIPKLKLKATYGLVGNDAIGNENDRFFYLSEMNMDDGGRGYAFGQTWSRSHNGVRVLRYENRDITWETSHKTNLGIELKFFDALEIQADYFTEQRKNILMDRASIPSTMGLSAGVRANVGQAKANGVDASIDYNKFFSNGYWLQSRANFTYAHSAFVKYEEPEHQEKYKLHPGQSLNQRYGLIAERYFVDEYEVLNTPKQTFGTYMAGDIKYRDVNGDGQITDLDEVPLGFPADPEIVYGFGFSTGNSAIDFSVFFQGSARSSFWIDASATAPFTNDVPLLKVYADSHWSEDNRDVYALWPRLSENRIENNLRTSSWFMRNGAFLRLKTLEVGYTFPKKLTRKAALSSARLYASGNNLFLISGFDLWDIEMGGNGLGYPIQRILNVGIQVGF</sequence>
<proteinExistence type="predicted"/>
<reference evidence="1" key="1">
    <citation type="submission" date="2019-03" db="EMBL/GenBank/DDBJ databases">
        <title>Single cell metagenomics reveals metabolic interactions within the superorganism composed of flagellate Streblomastix strix and complex community of Bacteroidetes bacteria on its surface.</title>
        <authorList>
            <person name="Treitli S.C."/>
            <person name="Kolisko M."/>
            <person name="Husnik F."/>
            <person name="Keeling P."/>
            <person name="Hampl V."/>
        </authorList>
    </citation>
    <scope>NUCLEOTIDE SEQUENCE</scope>
    <source>
        <strain evidence="1">STM</strain>
    </source>
</reference>
<organism evidence="1">
    <name type="scientific">termite gut metagenome</name>
    <dbReference type="NCBI Taxonomy" id="433724"/>
    <lineage>
        <taxon>unclassified sequences</taxon>
        <taxon>metagenomes</taxon>
        <taxon>organismal metagenomes</taxon>
    </lineage>
</organism>
<gene>
    <name evidence="1" type="ORF">EZS27_018932</name>
</gene>
<evidence type="ECO:0000313" key="1">
    <source>
        <dbReference type="EMBL" id="KAA6332580.1"/>
    </source>
</evidence>
<dbReference type="NCBIfam" id="TIGR04056">
    <property type="entry name" value="OMP_RagA_SusC"/>
    <property type="match status" value="1"/>
</dbReference>
<comment type="caution">
    <text evidence="1">The sequence shown here is derived from an EMBL/GenBank/DDBJ whole genome shotgun (WGS) entry which is preliminary data.</text>
</comment>
<protein>
    <submittedName>
        <fullName evidence="1">TonB-dependent receptor SusC</fullName>
    </submittedName>
</protein>
<dbReference type="SUPFAM" id="SSF56935">
    <property type="entry name" value="Porins"/>
    <property type="match status" value="1"/>
</dbReference>
<accession>A0A5J4RHG4</accession>
<keyword evidence="1" id="KW-0675">Receptor</keyword>
<dbReference type="AlphaFoldDB" id="A0A5J4RHG4"/>
<name>A0A5J4RHG4_9ZZZZ</name>